<proteinExistence type="predicted"/>
<accession>A0A645CP62</accession>
<reference evidence="2" key="1">
    <citation type="submission" date="2019-08" db="EMBL/GenBank/DDBJ databases">
        <authorList>
            <person name="Kucharzyk K."/>
            <person name="Murdoch R.W."/>
            <person name="Higgins S."/>
            <person name="Loffler F."/>
        </authorList>
    </citation>
    <scope>NUCLEOTIDE SEQUENCE</scope>
</reference>
<dbReference type="InterPro" id="IPR000700">
    <property type="entry name" value="PAS-assoc_C"/>
</dbReference>
<comment type="caution">
    <text evidence="2">The sequence shown here is derived from an EMBL/GenBank/DDBJ whole genome shotgun (WGS) entry which is preliminary data.</text>
</comment>
<sequence>MLHDISNPQNSIVAIANGHVSGRTVGGPMSEYGLATLKKAQFDKHKINYMKKTSDGRVLKSSLMYIKDEKGEVIGFLCTNFDISEITVVKNILRDMIDIDTPGTPGESQEESFGSTINEVLSNIVNKTLESFGKPVAFMSKEDKVNIVETLEDKGVFLIKGAVDYVAKVLCVSRYTIYNYLDEIRVNE</sequence>
<evidence type="ECO:0000259" key="1">
    <source>
        <dbReference type="PROSITE" id="PS50113"/>
    </source>
</evidence>
<dbReference type="Pfam" id="PF13309">
    <property type="entry name" value="HTH_22"/>
    <property type="match status" value="1"/>
</dbReference>
<dbReference type="InterPro" id="IPR039445">
    <property type="entry name" value="DauR-like_HTH"/>
</dbReference>
<dbReference type="AlphaFoldDB" id="A0A645CP62"/>
<feature type="domain" description="PAC" evidence="1">
    <location>
        <begin position="43"/>
        <end position="95"/>
    </location>
</feature>
<dbReference type="PANTHER" id="PTHR35568:SF1">
    <property type="entry name" value="TRANSCRIPTIONAL REGULATOR DAUR"/>
    <property type="match status" value="1"/>
</dbReference>
<dbReference type="PROSITE" id="PS50113">
    <property type="entry name" value="PAC"/>
    <property type="match status" value="1"/>
</dbReference>
<dbReference type="PANTHER" id="PTHR35568">
    <property type="entry name" value="TRANSCRIPTIONAL REGULATOR DAUR"/>
    <property type="match status" value="1"/>
</dbReference>
<gene>
    <name evidence="2" type="primary">dauR_14</name>
    <name evidence="2" type="ORF">SDC9_125708</name>
</gene>
<dbReference type="Pfam" id="PF08348">
    <property type="entry name" value="PAS_6"/>
    <property type="match status" value="1"/>
</dbReference>
<protein>
    <submittedName>
        <fullName evidence="2">Transcriptional regulator DauR</fullName>
    </submittedName>
</protein>
<dbReference type="EMBL" id="VSSQ01028825">
    <property type="protein sequence ID" value="MPM78697.1"/>
    <property type="molecule type" value="Genomic_DNA"/>
</dbReference>
<dbReference type="InterPro" id="IPR013559">
    <property type="entry name" value="YheO"/>
</dbReference>
<organism evidence="2">
    <name type="scientific">bioreactor metagenome</name>
    <dbReference type="NCBI Taxonomy" id="1076179"/>
    <lineage>
        <taxon>unclassified sequences</taxon>
        <taxon>metagenomes</taxon>
        <taxon>ecological metagenomes</taxon>
    </lineage>
</organism>
<name>A0A645CP62_9ZZZZ</name>
<dbReference type="InterPro" id="IPR039446">
    <property type="entry name" value="DauR-like"/>
</dbReference>
<evidence type="ECO:0000313" key="2">
    <source>
        <dbReference type="EMBL" id="MPM78697.1"/>
    </source>
</evidence>